<accession>A0A319CDX9</accession>
<dbReference type="VEuPathDB" id="FungiDB:BO82DRAFT_390650"/>
<dbReference type="InterPro" id="IPR012795">
    <property type="entry name" value="tRNA_Ile_lys_synt_N"/>
</dbReference>
<dbReference type="EMBL" id="KZ821687">
    <property type="protein sequence ID" value="PYH83875.1"/>
    <property type="molecule type" value="Genomic_DNA"/>
</dbReference>
<keyword evidence="2" id="KW-0436">Ligase</keyword>
<dbReference type="InterPro" id="IPR014729">
    <property type="entry name" value="Rossmann-like_a/b/a_fold"/>
</dbReference>
<evidence type="ECO:0000256" key="3">
    <source>
        <dbReference type="ARBA" id="ARBA00022694"/>
    </source>
</evidence>
<organism evidence="9 10">
    <name type="scientific">Aspergillus uvarum CBS 121591</name>
    <dbReference type="NCBI Taxonomy" id="1448315"/>
    <lineage>
        <taxon>Eukaryota</taxon>
        <taxon>Fungi</taxon>
        <taxon>Dikarya</taxon>
        <taxon>Ascomycota</taxon>
        <taxon>Pezizomycotina</taxon>
        <taxon>Eurotiomycetes</taxon>
        <taxon>Eurotiomycetidae</taxon>
        <taxon>Eurotiales</taxon>
        <taxon>Aspergillaceae</taxon>
        <taxon>Aspergillus</taxon>
        <taxon>Aspergillus subgen. Circumdati</taxon>
    </lineage>
</organism>
<evidence type="ECO:0000313" key="9">
    <source>
        <dbReference type="EMBL" id="PYH83875.1"/>
    </source>
</evidence>
<feature type="region of interest" description="Disordered" evidence="7">
    <location>
        <begin position="221"/>
        <end position="245"/>
    </location>
</feature>
<dbReference type="GeneID" id="37141270"/>
<evidence type="ECO:0000256" key="1">
    <source>
        <dbReference type="ARBA" id="ARBA00013267"/>
    </source>
</evidence>
<dbReference type="PANTHER" id="PTHR43033:SF1">
    <property type="entry name" value="TRNA(ILE)-LYSIDINE SYNTHASE-RELATED"/>
    <property type="match status" value="1"/>
</dbReference>
<dbReference type="Proteomes" id="UP000248340">
    <property type="component" value="Unassembled WGS sequence"/>
</dbReference>
<dbReference type="GO" id="GO:0016787">
    <property type="term" value="F:hydrolase activity"/>
    <property type="evidence" value="ECO:0007669"/>
    <property type="project" value="UniProtKB-KW"/>
</dbReference>
<dbReference type="GO" id="GO:0008033">
    <property type="term" value="P:tRNA processing"/>
    <property type="evidence" value="ECO:0007669"/>
    <property type="project" value="UniProtKB-KW"/>
</dbReference>
<comment type="catalytic activity">
    <reaction evidence="6">
        <text>cytidine(34) in tRNA(Ile2) + L-lysine + ATP = lysidine(34) in tRNA(Ile2) + AMP + diphosphate + H(+)</text>
        <dbReference type="Rhea" id="RHEA:43744"/>
        <dbReference type="Rhea" id="RHEA-COMP:10625"/>
        <dbReference type="Rhea" id="RHEA-COMP:10670"/>
        <dbReference type="ChEBI" id="CHEBI:15378"/>
        <dbReference type="ChEBI" id="CHEBI:30616"/>
        <dbReference type="ChEBI" id="CHEBI:32551"/>
        <dbReference type="ChEBI" id="CHEBI:33019"/>
        <dbReference type="ChEBI" id="CHEBI:82748"/>
        <dbReference type="ChEBI" id="CHEBI:83665"/>
        <dbReference type="ChEBI" id="CHEBI:456215"/>
        <dbReference type="EC" id="6.3.4.19"/>
    </reaction>
</comment>
<keyword evidence="5" id="KW-0067">ATP-binding</keyword>
<keyword evidence="3" id="KW-0819">tRNA processing</keyword>
<evidence type="ECO:0000256" key="7">
    <source>
        <dbReference type="SAM" id="MobiDB-lite"/>
    </source>
</evidence>
<dbReference type="HAMAP" id="MF_01161">
    <property type="entry name" value="tRNA_Ile_lys_synt"/>
    <property type="match status" value="1"/>
</dbReference>
<proteinExistence type="inferred from homology"/>
<dbReference type="Gene3D" id="3.40.50.620">
    <property type="entry name" value="HUPs"/>
    <property type="match status" value="1"/>
</dbReference>
<evidence type="ECO:0000259" key="8">
    <source>
        <dbReference type="Pfam" id="PF01171"/>
    </source>
</evidence>
<feature type="region of interest" description="Disordered" evidence="7">
    <location>
        <begin position="575"/>
        <end position="621"/>
    </location>
</feature>
<evidence type="ECO:0000256" key="2">
    <source>
        <dbReference type="ARBA" id="ARBA00022598"/>
    </source>
</evidence>
<dbReference type="SUPFAM" id="SSF52402">
    <property type="entry name" value="Adenine nucleotide alpha hydrolases-like"/>
    <property type="match status" value="1"/>
</dbReference>
<feature type="compositionally biased region" description="Basic and acidic residues" evidence="7">
    <location>
        <begin position="363"/>
        <end position="373"/>
    </location>
</feature>
<dbReference type="PANTHER" id="PTHR43033">
    <property type="entry name" value="TRNA(ILE)-LYSIDINE SYNTHASE-RELATED"/>
    <property type="match status" value="1"/>
</dbReference>
<dbReference type="STRING" id="1448315.A0A319CDX9"/>
<sequence length="733" mass="81061">MAISDLLHPKKPTAVPVSQFVNAFQQIWRDSRMGGGPRAPDPRARFPSRLGLAISGGADSMALAYLCREWEKSTSTGGSTGIQLTAFIIDHRARAESAHEAATVAAWLAALGITTQILPLDWSALTTTPHTLPAFETHARRLRFQALGRACRAAGIDALLTGHHRDDAVETTLWRLCTGARGAGLAGIPGCSGVPECHGVFGVSGSRGVGFVKSSYRPRLRVDPDHHHHHHQQQQQQPQHPQAAMAAMATGTLPIIRPLLGFPKSDLLATCAVHGVPFVSDPTNFDPTLTPRNAIRRLLAEQRLPRALRGESVLGLVGASQRLIRRAEEAAERVLGECRVGGFVPETGVVGVRFAAAAAASSGEREREGERGSVDQGGMRGNGVHHTQIQALALRRITELVAPFPDNHFPLRAFEGFVARVFQGQQPEQSFTLGGVLFQPLSLAPKKKGEESIFQSPAAAPTHHLNSTQKTWLLSRQPYMKNRLPELDIHLDCTEGSVTSTERKEPEQEQWHLWDNRYWFRVGWTSSSTTTTTSKQSQPLPSNPNPNPNPKPHQRIHLRIRPLHKSDLNHLRQCQSNANPNQHQHPHAKEPRTGTQTHSHRERDSDSAPAATNQKRELTDPKALTRLLAQVSPGRTRFTVPVLVLVRRRQQQQQQQQGRKAERGVKVEAEAEAAEAATEEEEIPLALPTLDLWLPSSLPFRHDPEWLGGKSLSWAWRYKMVDRNTLRLMGWEE</sequence>
<feature type="domain" description="tRNA(Ile)-lysidine/2-thiocytidine synthase N-terminal" evidence="8">
    <location>
        <begin position="233"/>
        <end position="297"/>
    </location>
</feature>
<protein>
    <recommendedName>
        <fullName evidence="1">tRNA(Ile)-lysidine synthetase</fullName>
        <ecNumber evidence="1">6.3.4.19</ecNumber>
    </recommendedName>
</protein>
<feature type="region of interest" description="Disordered" evidence="7">
    <location>
        <begin position="361"/>
        <end position="382"/>
    </location>
</feature>
<dbReference type="Pfam" id="PF01171">
    <property type="entry name" value="ATP_bind_3"/>
    <property type="match status" value="2"/>
</dbReference>
<gene>
    <name evidence="9" type="ORF">BO82DRAFT_390650</name>
</gene>
<evidence type="ECO:0000256" key="6">
    <source>
        <dbReference type="ARBA" id="ARBA00048539"/>
    </source>
</evidence>
<keyword evidence="9" id="KW-0378">Hydrolase</keyword>
<dbReference type="EC" id="6.3.4.19" evidence="1"/>
<evidence type="ECO:0000256" key="4">
    <source>
        <dbReference type="ARBA" id="ARBA00022741"/>
    </source>
</evidence>
<dbReference type="GO" id="GO:0005524">
    <property type="term" value="F:ATP binding"/>
    <property type="evidence" value="ECO:0007669"/>
    <property type="project" value="UniProtKB-KW"/>
</dbReference>
<feature type="compositionally biased region" description="Pro residues" evidence="7">
    <location>
        <begin position="541"/>
        <end position="551"/>
    </location>
</feature>
<dbReference type="OrthoDB" id="434144at2759"/>
<keyword evidence="4" id="KW-0547">Nucleotide-binding</keyword>
<feature type="region of interest" description="Disordered" evidence="7">
    <location>
        <begin position="528"/>
        <end position="554"/>
    </location>
</feature>
<dbReference type="RefSeq" id="XP_025494075.1">
    <property type="nucleotide sequence ID" value="XM_025638528.1"/>
</dbReference>
<feature type="compositionally biased region" description="Low complexity" evidence="7">
    <location>
        <begin position="233"/>
        <end position="245"/>
    </location>
</feature>
<dbReference type="AlphaFoldDB" id="A0A319CDX9"/>
<evidence type="ECO:0000313" key="10">
    <source>
        <dbReference type="Proteomes" id="UP000248340"/>
    </source>
</evidence>
<reference evidence="9 10" key="1">
    <citation type="submission" date="2016-12" db="EMBL/GenBank/DDBJ databases">
        <title>The genomes of Aspergillus section Nigri reveals drivers in fungal speciation.</title>
        <authorList>
            <consortium name="DOE Joint Genome Institute"/>
            <person name="Vesth T.C."/>
            <person name="Nybo J."/>
            <person name="Theobald S."/>
            <person name="Brandl J."/>
            <person name="Frisvad J.C."/>
            <person name="Nielsen K.F."/>
            <person name="Lyhne E.K."/>
            <person name="Kogle M.E."/>
            <person name="Kuo A."/>
            <person name="Riley R."/>
            <person name="Clum A."/>
            <person name="Nolan M."/>
            <person name="Lipzen A."/>
            <person name="Salamov A."/>
            <person name="Henrissat B."/>
            <person name="Wiebenga A."/>
            <person name="De Vries R.P."/>
            <person name="Grigoriev I.V."/>
            <person name="Mortensen U.H."/>
            <person name="Andersen M.R."/>
            <person name="Baker S.E."/>
        </authorList>
    </citation>
    <scope>NUCLEOTIDE SEQUENCE [LARGE SCALE GENOMIC DNA]</scope>
    <source>
        <strain evidence="9 10">CBS 121591</strain>
    </source>
</reference>
<dbReference type="CDD" id="cd01992">
    <property type="entry name" value="TilS_N"/>
    <property type="match status" value="1"/>
</dbReference>
<dbReference type="GO" id="GO:0032267">
    <property type="term" value="F:tRNA(Ile)-lysidine synthase activity"/>
    <property type="evidence" value="ECO:0007669"/>
    <property type="project" value="UniProtKB-EC"/>
</dbReference>
<feature type="domain" description="tRNA(Ile)-lysidine/2-thiocytidine synthase N-terminal" evidence="8">
    <location>
        <begin position="51"/>
        <end position="192"/>
    </location>
</feature>
<name>A0A319CDX9_9EURO</name>
<feature type="compositionally biased region" description="Low complexity" evidence="7">
    <location>
        <begin position="528"/>
        <end position="540"/>
    </location>
</feature>
<dbReference type="InterPro" id="IPR011063">
    <property type="entry name" value="TilS/TtcA_N"/>
</dbReference>
<evidence type="ECO:0000256" key="5">
    <source>
        <dbReference type="ARBA" id="ARBA00022840"/>
    </source>
</evidence>
<dbReference type="InterPro" id="IPR012094">
    <property type="entry name" value="tRNA_Ile_lys_synt"/>
</dbReference>
<keyword evidence="10" id="KW-1185">Reference proteome</keyword>